<feature type="region of interest" description="Disordered" evidence="1">
    <location>
        <begin position="52"/>
        <end position="136"/>
    </location>
</feature>
<evidence type="ECO:0000313" key="3">
    <source>
        <dbReference type="EMBL" id="KAF4135168.1"/>
    </source>
</evidence>
<evidence type="ECO:0000256" key="1">
    <source>
        <dbReference type="SAM" id="MobiDB-lite"/>
    </source>
</evidence>
<gene>
    <name evidence="2" type="ORF">GN244_ATG12775</name>
    <name evidence="3" type="ORF">GN958_ATG15662</name>
</gene>
<dbReference type="Proteomes" id="UP000602510">
    <property type="component" value="Unassembled WGS sequence"/>
</dbReference>
<feature type="compositionally biased region" description="Basic and acidic residues" evidence="1">
    <location>
        <begin position="10"/>
        <end position="19"/>
    </location>
</feature>
<reference evidence="2" key="1">
    <citation type="submission" date="2020-04" db="EMBL/GenBank/DDBJ databases">
        <title>Hybrid Assembly of Korean Phytophthora infestans isolates.</title>
        <authorList>
            <person name="Prokchorchik M."/>
            <person name="Lee Y."/>
            <person name="Seo J."/>
            <person name="Cho J.-H."/>
            <person name="Park Y.-E."/>
            <person name="Jang D.-C."/>
            <person name="Im J.-S."/>
            <person name="Choi J.-G."/>
            <person name="Park H.-J."/>
            <person name="Lee G.-B."/>
            <person name="Lee Y.-G."/>
            <person name="Hong S.-Y."/>
            <person name="Cho K."/>
            <person name="Sohn K.H."/>
        </authorList>
    </citation>
    <scope>NUCLEOTIDE SEQUENCE</scope>
    <source>
        <strain evidence="2">KR_1_A1</strain>
        <strain evidence="3">KR_2_A2</strain>
    </source>
</reference>
<feature type="region of interest" description="Disordered" evidence="1">
    <location>
        <begin position="1"/>
        <end position="25"/>
    </location>
</feature>
<comment type="caution">
    <text evidence="2">The sequence shown here is derived from an EMBL/GenBank/DDBJ whole genome shotgun (WGS) entry which is preliminary data.</text>
</comment>
<feature type="compositionally biased region" description="Basic and acidic residues" evidence="1">
    <location>
        <begin position="96"/>
        <end position="111"/>
    </location>
</feature>
<keyword evidence="4" id="KW-1185">Reference proteome</keyword>
<protein>
    <submittedName>
        <fullName evidence="2">Uncharacterized protein</fullName>
    </submittedName>
</protein>
<dbReference type="AlphaFoldDB" id="A0A833SYG0"/>
<evidence type="ECO:0000313" key="2">
    <source>
        <dbReference type="EMBL" id="KAF4035220.1"/>
    </source>
</evidence>
<dbReference type="Proteomes" id="UP000704712">
    <property type="component" value="Unassembled WGS sequence"/>
</dbReference>
<accession>A0A833SYG0</accession>
<dbReference type="EMBL" id="WSZM01000329">
    <property type="protein sequence ID" value="KAF4035220.1"/>
    <property type="molecule type" value="Genomic_DNA"/>
</dbReference>
<sequence length="136" mass="14773">MEPVTRAAARRAEEARRQSDANNVADTVEASGAMGIAQDVTVDEAQRVTVRATDEEVNNGDGETAGTEINGGAAQKLPVTGTVSEPEAVRTRRRGSTKEREVADRSERPVRESPLNIRKTEEKTTTVSARDGKRRR</sequence>
<evidence type="ECO:0000313" key="4">
    <source>
        <dbReference type="Proteomes" id="UP000602510"/>
    </source>
</evidence>
<dbReference type="EMBL" id="JAACNO010002201">
    <property type="protein sequence ID" value="KAF4135168.1"/>
    <property type="molecule type" value="Genomic_DNA"/>
</dbReference>
<proteinExistence type="predicted"/>
<organism evidence="2 4">
    <name type="scientific">Phytophthora infestans</name>
    <name type="common">Potato late blight agent</name>
    <name type="synonym">Botrytis infestans</name>
    <dbReference type="NCBI Taxonomy" id="4787"/>
    <lineage>
        <taxon>Eukaryota</taxon>
        <taxon>Sar</taxon>
        <taxon>Stramenopiles</taxon>
        <taxon>Oomycota</taxon>
        <taxon>Peronosporomycetes</taxon>
        <taxon>Peronosporales</taxon>
        <taxon>Peronosporaceae</taxon>
        <taxon>Phytophthora</taxon>
    </lineage>
</organism>
<name>A0A833SYG0_PHYIN</name>